<evidence type="ECO:0000256" key="1">
    <source>
        <dbReference type="ARBA" id="ARBA00004173"/>
    </source>
</evidence>
<comment type="similarity">
    <text evidence="2">Belongs to the mitochondrion-specific ribosomal protein mL49 family.</text>
</comment>
<accession>A0A6J2K878</accession>
<reference evidence="9" key="1">
    <citation type="submission" date="2025-08" db="UniProtKB">
        <authorList>
            <consortium name="RefSeq"/>
        </authorList>
    </citation>
    <scope>IDENTIFICATION</scope>
    <source>
        <tissue evidence="9">Silk gland</tissue>
    </source>
</reference>
<gene>
    <name evidence="9" type="primary">LOC114248203</name>
</gene>
<dbReference type="InterPro" id="IPR007740">
    <property type="entry name" value="Ribosomal_mL49"/>
</dbReference>
<dbReference type="Gene3D" id="3.30.780.10">
    <property type="entry name" value="SUI1-like domain"/>
    <property type="match status" value="1"/>
</dbReference>
<dbReference type="PANTHER" id="PTHR13477">
    <property type="entry name" value="MITOCHONDRIAL 39S RIBOSOMAL PROTEIN L49"/>
    <property type="match status" value="1"/>
</dbReference>
<dbReference type="KEGG" id="bman:114248203"/>
<keyword evidence="4" id="KW-0496">Mitochondrion</keyword>
<evidence type="ECO:0000313" key="9">
    <source>
        <dbReference type="RefSeq" id="XP_028037167.1"/>
    </source>
</evidence>
<comment type="subcellular location">
    <subcellularLocation>
        <location evidence="1">Mitochondrion</location>
    </subcellularLocation>
</comment>
<organism evidence="8 9">
    <name type="scientific">Bombyx mandarina</name>
    <name type="common">Wild silk moth</name>
    <name type="synonym">Wild silkworm</name>
    <dbReference type="NCBI Taxonomy" id="7092"/>
    <lineage>
        <taxon>Eukaryota</taxon>
        <taxon>Metazoa</taxon>
        <taxon>Ecdysozoa</taxon>
        <taxon>Arthropoda</taxon>
        <taxon>Hexapoda</taxon>
        <taxon>Insecta</taxon>
        <taxon>Pterygota</taxon>
        <taxon>Neoptera</taxon>
        <taxon>Endopterygota</taxon>
        <taxon>Lepidoptera</taxon>
        <taxon>Glossata</taxon>
        <taxon>Ditrysia</taxon>
        <taxon>Bombycoidea</taxon>
        <taxon>Bombycidae</taxon>
        <taxon>Bombycinae</taxon>
        <taxon>Bombyx</taxon>
    </lineage>
</organism>
<dbReference type="RefSeq" id="XP_028037167.1">
    <property type="nucleotide sequence ID" value="XM_028181366.1"/>
</dbReference>
<evidence type="ECO:0000313" key="8">
    <source>
        <dbReference type="Proteomes" id="UP000504629"/>
    </source>
</evidence>
<evidence type="ECO:0000256" key="3">
    <source>
        <dbReference type="ARBA" id="ARBA00022980"/>
    </source>
</evidence>
<dbReference type="AlphaFoldDB" id="A0A6J2K878"/>
<dbReference type="GO" id="GO:0003735">
    <property type="term" value="F:structural constituent of ribosome"/>
    <property type="evidence" value="ECO:0007669"/>
    <property type="project" value="InterPro"/>
</dbReference>
<dbReference type="GO" id="GO:0005762">
    <property type="term" value="C:mitochondrial large ribosomal subunit"/>
    <property type="evidence" value="ECO:0007669"/>
    <property type="project" value="TreeGrafter"/>
</dbReference>
<dbReference type="OrthoDB" id="19439at2759"/>
<dbReference type="FunFam" id="3.30.780.10:FF:000009">
    <property type="entry name" value="39S ribosomal protein L49, mitochondrial"/>
    <property type="match status" value="1"/>
</dbReference>
<keyword evidence="5" id="KW-0687">Ribonucleoprotein</keyword>
<evidence type="ECO:0000256" key="2">
    <source>
        <dbReference type="ARBA" id="ARBA00005677"/>
    </source>
</evidence>
<evidence type="ECO:0000256" key="6">
    <source>
        <dbReference type="ARBA" id="ARBA00035191"/>
    </source>
</evidence>
<dbReference type="GO" id="GO:0006412">
    <property type="term" value="P:translation"/>
    <property type="evidence" value="ECO:0007669"/>
    <property type="project" value="InterPro"/>
</dbReference>
<dbReference type="GeneID" id="114248203"/>
<name>A0A6J2K878_BOMMA</name>
<evidence type="ECO:0000256" key="7">
    <source>
        <dbReference type="ARBA" id="ARBA00035545"/>
    </source>
</evidence>
<evidence type="ECO:0000256" key="5">
    <source>
        <dbReference type="ARBA" id="ARBA00023274"/>
    </source>
</evidence>
<protein>
    <recommendedName>
        <fullName evidence="6">Large ribosomal subunit protein mL49</fullName>
    </recommendedName>
    <alternativeName>
        <fullName evidence="7">39S ribosomal protein L49, mitochondrial</fullName>
    </alternativeName>
</protein>
<dbReference type="PANTHER" id="PTHR13477:SF0">
    <property type="entry name" value="LARGE RIBOSOMAL SUBUNIT PROTEIN ML49"/>
    <property type="match status" value="1"/>
</dbReference>
<proteinExistence type="inferred from homology"/>
<dbReference type="CTD" id="740"/>
<dbReference type="Proteomes" id="UP000504629">
    <property type="component" value="Unplaced"/>
</dbReference>
<keyword evidence="8" id="KW-1185">Reference proteome</keyword>
<dbReference type="Pfam" id="PF05046">
    <property type="entry name" value="Img2"/>
    <property type="match status" value="1"/>
</dbReference>
<keyword evidence="3 9" id="KW-0689">Ribosomal protein</keyword>
<sequence length="193" mass="22609">MATVLRTHSAFARLLVGKNGRILNNSLDLGAKLLPESQLALSSKHYSSYGKSPFVRKIKEQYNYEIEKNPPEWEYVKRLLPFTTIPKIIPKDSYPSGWVPPKEEALNHPYFLSRTKNAELPIYLKITYRGMRKISIIRKIEGDIWLLNDEIKQYLKQKNKRYVETRVHEVARLIETKGDYVNDLREWALSKGF</sequence>
<evidence type="ECO:0000256" key="4">
    <source>
        <dbReference type="ARBA" id="ARBA00023128"/>
    </source>
</evidence>